<dbReference type="Proteomes" id="UP000190135">
    <property type="component" value="Unassembled WGS sequence"/>
</dbReference>
<name>A0A1T4T7A9_9HYPH</name>
<dbReference type="STRING" id="1365950.SAMN05428963_12076"/>
<feature type="region of interest" description="Disordered" evidence="1">
    <location>
        <begin position="1"/>
        <end position="67"/>
    </location>
</feature>
<dbReference type="AlphaFoldDB" id="A0A1T4T7A9"/>
<feature type="compositionally biased region" description="Basic and acidic residues" evidence="1">
    <location>
        <begin position="18"/>
        <end position="42"/>
    </location>
</feature>
<evidence type="ECO:0000313" key="2">
    <source>
        <dbReference type="EMBL" id="SKA36374.1"/>
    </source>
</evidence>
<evidence type="ECO:0000313" key="3">
    <source>
        <dbReference type="Proteomes" id="UP000190135"/>
    </source>
</evidence>
<keyword evidence="3" id="KW-1185">Reference proteome</keyword>
<reference evidence="2 3" key="1">
    <citation type="submission" date="2017-02" db="EMBL/GenBank/DDBJ databases">
        <authorList>
            <person name="Peterson S.W."/>
        </authorList>
    </citation>
    <scope>NUCLEOTIDE SEQUENCE [LARGE SCALE GENOMIC DNA]</scope>
    <source>
        <strain evidence="2 3">USBA 369</strain>
    </source>
</reference>
<dbReference type="OrthoDB" id="7205490at2"/>
<evidence type="ECO:0000256" key="1">
    <source>
        <dbReference type="SAM" id="MobiDB-lite"/>
    </source>
</evidence>
<accession>A0A1T4T7A9</accession>
<sequence length="67" mass="7184">MPEKPPNPERIGGPGSSHENRQHPEKSQPRGEHPSVKKDRSDLSSVSGGGGESDRHHEQNAPGKAGR</sequence>
<protein>
    <submittedName>
        <fullName evidence="2">Uncharacterized protein</fullName>
    </submittedName>
</protein>
<gene>
    <name evidence="2" type="ORF">SAMN05428963_12076</name>
</gene>
<dbReference type="EMBL" id="FUXL01000020">
    <property type="protein sequence ID" value="SKA36374.1"/>
    <property type="molecule type" value="Genomic_DNA"/>
</dbReference>
<organism evidence="2 3">
    <name type="scientific">Consotaella salsifontis</name>
    <dbReference type="NCBI Taxonomy" id="1365950"/>
    <lineage>
        <taxon>Bacteria</taxon>
        <taxon>Pseudomonadati</taxon>
        <taxon>Pseudomonadota</taxon>
        <taxon>Alphaproteobacteria</taxon>
        <taxon>Hyphomicrobiales</taxon>
        <taxon>Aurantimonadaceae</taxon>
        <taxon>Consotaella</taxon>
    </lineage>
</organism>
<proteinExistence type="predicted"/>